<dbReference type="SMART" id="SM00202">
    <property type="entry name" value="SR"/>
    <property type="match status" value="1"/>
</dbReference>
<dbReference type="Gene3D" id="3.10.250.10">
    <property type="entry name" value="SRCR-like domain"/>
    <property type="match status" value="1"/>
</dbReference>
<dbReference type="InterPro" id="IPR011050">
    <property type="entry name" value="Pectin_lyase_fold/virulence"/>
</dbReference>
<dbReference type="Proteomes" id="UP000095285">
    <property type="component" value="Unassembled WGS sequence"/>
</dbReference>
<evidence type="ECO:0000256" key="5">
    <source>
        <dbReference type="PROSITE-ProRule" id="PRU00196"/>
    </source>
</evidence>
<dbReference type="eggNOG" id="ENOG502QT9G">
    <property type="taxonomic scope" value="Eukaryota"/>
</dbReference>
<keyword evidence="3 5" id="KW-1015">Disulfide bond</keyword>
<dbReference type="GO" id="GO:0016020">
    <property type="term" value="C:membrane"/>
    <property type="evidence" value="ECO:0007669"/>
    <property type="project" value="InterPro"/>
</dbReference>
<dbReference type="InterPro" id="IPR001190">
    <property type="entry name" value="SRCR"/>
</dbReference>
<keyword evidence="4" id="KW-0325">Glycoprotein</keyword>
<dbReference type="PANTHER" id="PTHR47653:SF1">
    <property type="entry name" value="DELETED IN MALIGNANT BRAIN TUMORS 1 PROTEIN"/>
    <property type="match status" value="1"/>
</dbReference>
<evidence type="ECO:0000313" key="8">
    <source>
        <dbReference type="WBParaSite" id="EN70_10149"/>
    </source>
</evidence>
<proteinExistence type="predicted"/>
<dbReference type="STRING" id="7209.A0A1I7V5N5"/>
<keyword evidence="1" id="KW-0732">Signal</keyword>
<evidence type="ECO:0000313" key="7">
    <source>
        <dbReference type="Proteomes" id="UP000095285"/>
    </source>
</evidence>
<dbReference type="SUPFAM" id="SSF51126">
    <property type="entry name" value="Pectin lyase-like"/>
    <property type="match status" value="1"/>
</dbReference>
<feature type="domain" description="SRCR" evidence="6">
    <location>
        <begin position="292"/>
        <end position="411"/>
    </location>
</feature>
<dbReference type="InterPro" id="IPR012334">
    <property type="entry name" value="Pectin_lyas_fold"/>
</dbReference>
<dbReference type="AlphaFoldDB" id="A0A1I7V5N5"/>
<dbReference type="Pfam" id="PF00530">
    <property type="entry name" value="SRCR"/>
    <property type="match status" value="1"/>
</dbReference>
<dbReference type="PANTHER" id="PTHR47653">
    <property type="entry name" value="PROTEIN BARK BEETLE"/>
    <property type="match status" value="1"/>
</dbReference>
<comment type="caution">
    <text evidence="5">Lacks conserved residue(s) required for the propagation of feature annotation.</text>
</comment>
<sequence>MDIRSHSLRNKVIAWIQYNYFTRNGYLYDLEEYVEMWPRSFTIGIFGSQLANIHFNRLRNILFDFELISGAKSANVMDTMNVTYNWWGVANQAIIHQRIFDFDDWNIFTLAMFSPFYVTEENFISFWWKPENGQLANDKHSEPSIYNLNGRIYESKNLTYNRERWHEFPFYYKPFEPYQIIKDLTIMPGATLTIEKGVEVHLWPNVRILVLGNLKAEGTFWEPIRFKPINVTEYAEQRDTRVIRQKRSNHCSIQSNSTICQYQIKRQVEWIEFNEHFPSLNRHNPYYQHFTIRLNGTKPTIGFLEFYNATINQWIPSCDREFTLRNAQVVCRELGFDSANVYEWLTPRWNYNPKIILSKSYVTPRQCMGMELKLDHCPVRMSNNLKQSILRNVEIVGGGLAHNETIDVAAVLSIGHNPIFDHVNITNSSMHGLQILIPHNDIILNKLNITQNRGYGMSLWLSNLQRSGGNSAGVLGMMNIIPYNARGLLDICAAQKQFDITNRIIMFYKYDSHTVDCVKIFTSSERNIGFRFLLINLYDGSQMNLGRLDSITLYSDAKFTQSIHQFTSQTSDWSLNVQAQSLLAIHMRANAANGIYGFIAEITVTPTLTQTYATDEVLIRHSRLEQNDRGAIIYRNTGEIGPNLIISNCMIQKNGYYLFGNISTTNYAIQLHFHNTMLTQFRNNLLMDNIGGLWMTALTTSPMARLTVIIRECAFMHNLNGTILTFLGNGNQKLWLFNNLIRGNYALRHDTVFLKGITANLTRNLFANNTGLHNLDLRPNLPDSLDSYVLYKNWFYDNIALGHGYQYQERYGYQPDYLADEFMRRPKRQIVMEGVSFDWWTHIGTKSERYRSTVYAGISNVLYRENTFNNPINPYELVAGKMTGPEGHTIDARENYWGYPGTVSVASGKIRDYHDYEYLIRVDYVPVLESNASLVEGKLY</sequence>
<dbReference type="InterPro" id="IPR036772">
    <property type="entry name" value="SRCR-like_dom_sf"/>
</dbReference>
<feature type="disulfide bond" evidence="5">
    <location>
        <begin position="367"/>
        <end position="377"/>
    </location>
</feature>
<evidence type="ECO:0000256" key="2">
    <source>
        <dbReference type="ARBA" id="ARBA00022737"/>
    </source>
</evidence>
<evidence type="ECO:0000256" key="3">
    <source>
        <dbReference type="ARBA" id="ARBA00023157"/>
    </source>
</evidence>
<name>A0A1I7V5N5_LOALO</name>
<accession>A0A1I7V5N5</accession>
<evidence type="ECO:0000259" key="6">
    <source>
        <dbReference type="PROSITE" id="PS50287"/>
    </source>
</evidence>
<dbReference type="Gene3D" id="2.160.20.10">
    <property type="entry name" value="Single-stranded right-handed beta-helix, Pectin lyase-like"/>
    <property type="match status" value="1"/>
</dbReference>
<dbReference type="PROSITE" id="PS50287">
    <property type="entry name" value="SRCR_2"/>
    <property type="match status" value="1"/>
</dbReference>
<organism evidence="7 8">
    <name type="scientific">Loa loa</name>
    <name type="common">Eye worm</name>
    <name type="synonym">Filaria loa</name>
    <dbReference type="NCBI Taxonomy" id="7209"/>
    <lineage>
        <taxon>Eukaryota</taxon>
        <taxon>Metazoa</taxon>
        <taxon>Ecdysozoa</taxon>
        <taxon>Nematoda</taxon>
        <taxon>Chromadorea</taxon>
        <taxon>Rhabditida</taxon>
        <taxon>Spirurina</taxon>
        <taxon>Spiruromorpha</taxon>
        <taxon>Filarioidea</taxon>
        <taxon>Onchocercidae</taxon>
        <taxon>Loa</taxon>
    </lineage>
</organism>
<keyword evidence="2" id="KW-0677">Repeat</keyword>
<reference evidence="8" key="2">
    <citation type="submission" date="2016-11" db="UniProtKB">
        <authorList>
            <consortium name="WormBaseParasite"/>
        </authorList>
    </citation>
    <scope>IDENTIFICATION</scope>
</reference>
<evidence type="ECO:0000256" key="1">
    <source>
        <dbReference type="ARBA" id="ARBA00022729"/>
    </source>
</evidence>
<dbReference type="WBParaSite" id="EN70_10149">
    <property type="protein sequence ID" value="EN70_10149"/>
    <property type="gene ID" value="EN70_10149"/>
</dbReference>
<dbReference type="GO" id="GO:0045217">
    <property type="term" value="P:cell-cell junction maintenance"/>
    <property type="evidence" value="ECO:0007669"/>
    <property type="project" value="TreeGrafter"/>
</dbReference>
<dbReference type="SUPFAM" id="SSF56487">
    <property type="entry name" value="SRCR-like"/>
    <property type="match status" value="1"/>
</dbReference>
<reference evidence="7" key="1">
    <citation type="submission" date="2012-04" db="EMBL/GenBank/DDBJ databases">
        <title>The Genome Sequence of Loa loa.</title>
        <authorList>
            <consortium name="The Broad Institute Genome Sequencing Platform"/>
            <consortium name="Broad Institute Genome Sequencing Center for Infectious Disease"/>
            <person name="Nutman T.B."/>
            <person name="Fink D.L."/>
            <person name="Russ C."/>
            <person name="Young S."/>
            <person name="Zeng Q."/>
            <person name="Gargeya S."/>
            <person name="Alvarado L."/>
            <person name="Berlin A."/>
            <person name="Chapman S.B."/>
            <person name="Chen Z."/>
            <person name="Freedman E."/>
            <person name="Gellesch M."/>
            <person name="Goldberg J."/>
            <person name="Griggs A."/>
            <person name="Gujja S."/>
            <person name="Heilman E.R."/>
            <person name="Heiman D."/>
            <person name="Howarth C."/>
            <person name="Mehta T."/>
            <person name="Neiman D."/>
            <person name="Pearson M."/>
            <person name="Roberts A."/>
            <person name="Saif S."/>
            <person name="Shea T."/>
            <person name="Shenoy N."/>
            <person name="Sisk P."/>
            <person name="Stolte C."/>
            <person name="Sykes S."/>
            <person name="White J."/>
            <person name="Yandava C."/>
            <person name="Haas B."/>
            <person name="Henn M.R."/>
            <person name="Nusbaum C."/>
            <person name="Birren B."/>
        </authorList>
    </citation>
    <scope>NUCLEOTIDE SEQUENCE [LARGE SCALE GENOMIC DNA]</scope>
</reference>
<dbReference type="InterPro" id="IPR053243">
    <property type="entry name" value="SJ_maturation_regulator"/>
</dbReference>
<keyword evidence="7" id="KW-1185">Reference proteome</keyword>
<evidence type="ECO:0000256" key="4">
    <source>
        <dbReference type="ARBA" id="ARBA00023180"/>
    </source>
</evidence>
<protein>
    <submittedName>
        <fullName evidence="8">SRCR domain-containing protein</fullName>
    </submittedName>
</protein>